<evidence type="ECO:0000313" key="4">
    <source>
        <dbReference type="EMBL" id="TWU01558.1"/>
    </source>
</evidence>
<reference evidence="4 5" key="1">
    <citation type="submission" date="2019-02" db="EMBL/GenBank/DDBJ databases">
        <title>Deep-cultivation of Planctomycetes and their phenomic and genomic characterization uncovers novel biology.</title>
        <authorList>
            <person name="Wiegand S."/>
            <person name="Jogler M."/>
            <person name="Boedeker C."/>
            <person name="Pinto D."/>
            <person name="Vollmers J."/>
            <person name="Rivas-Marin E."/>
            <person name="Kohn T."/>
            <person name="Peeters S.H."/>
            <person name="Heuer A."/>
            <person name="Rast P."/>
            <person name="Oberbeckmann S."/>
            <person name="Bunk B."/>
            <person name="Jeske O."/>
            <person name="Meyerdierks A."/>
            <person name="Storesund J.E."/>
            <person name="Kallscheuer N."/>
            <person name="Luecker S."/>
            <person name="Lage O.M."/>
            <person name="Pohl T."/>
            <person name="Merkel B.J."/>
            <person name="Hornburger P."/>
            <person name="Mueller R.-W."/>
            <person name="Bruemmer F."/>
            <person name="Labrenz M."/>
            <person name="Spormann A.M."/>
            <person name="Op Den Camp H."/>
            <person name="Overmann J."/>
            <person name="Amann R."/>
            <person name="Jetten M.S.M."/>
            <person name="Mascher T."/>
            <person name="Medema M.H."/>
            <person name="Devos D.P."/>
            <person name="Kaster A.-K."/>
            <person name="Ovreas L."/>
            <person name="Rohde M."/>
            <person name="Galperin M.Y."/>
            <person name="Jogler C."/>
        </authorList>
    </citation>
    <scope>NUCLEOTIDE SEQUENCE [LARGE SCALE GENOMIC DNA]</scope>
    <source>
        <strain evidence="4 5">Pla100</strain>
    </source>
</reference>
<evidence type="ECO:0000259" key="3">
    <source>
        <dbReference type="Pfam" id="PF17829"/>
    </source>
</evidence>
<evidence type="ECO:0000256" key="1">
    <source>
        <dbReference type="SAM" id="MobiDB-lite"/>
    </source>
</evidence>
<proteinExistence type="predicted"/>
<protein>
    <recommendedName>
        <fullName evidence="3">Gylcosyl hydrolase 115 C-terminal domain-containing protein</fullName>
    </recommendedName>
</protein>
<dbReference type="Proteomes" id="UP000316213">
    <property type="component" value="Unassembled WGS sequence"/>
</dbReference>
<name>A0A5C6APU9_9BACT</name>
<sequence length="956" mass="105389" precursor="true">MKLFIIPLAGIVSIWFAHQASAQDLSSPIVDPGLVFEEVDGIVAVEAEHFAAQDIADVRAWYRVEENQVPDVQPDPDGPHLMGASGGSYIEALPDSRATHDDKIVNGESYFSNPGAAGVLTYNVYIHHPGRYHVWVRHLSTGSEDNGLHVGLDGQWPESGQRWQTTQKRKWAWESRQRTDEVHTGVRYKLYLDIDQPGDHRIHFSVREDGFEFDKFVLASNRDYVPDGRGPDPVVKTGNAPAPKTLSRGYSEPPIPAGESKVQNAAKVGYKYQASQSPQPALAMTQPIANSELVFNEVGGIVAVEAEHFLSQTKDDVRAWFRVEENEIHNVQPDLDTPHLHDASGGSYLEALPDSRWSHGQTLVYNENFFDDPGLAGVLTYNVHFSQTGRYYVWVRHYSTNSEDNGMHVGLNGQWPESGRRWQTIIKRRWAWESRQRTEEAHDGVPFELYLDIPSAGQHQIHFSIREDGLEFDKFVLALDRDYRPDGLGPTSAVHTGTAPPLKTLSASYVQADMPDAAPTPLAALPEATVRVPAPQFTIDGSDFYVDQKTWLAINPNQAKTATASAKITAADGTYTVIFHAVGENDGESIFDIKIGDKTLGSFTCPMSLDTFELGSKFTKAFSKVAIKQGETIEITATIGSADGSEFSRGRWMGVTFLPATASAEQLDSAQRSFPDVVDLVKDPRASESLTRSTTLKNTIQPPAGRLAIVADGNSPDPDDIGATAVIFGLLHASGLNDRLVHLSHSCDLKPVARIAPADELRRQKVLQEICDDGVAKYGPFANLADHFNCRTDQQAAVDDLRDAINASSKTDPLWIIEAGEPDIIGYALQAADADKLAHVHVVSHHPANDNTGDFFSWQQILDFGVTEHQIGDQNVYLKADIPSWDWAKDHADARIQWIWKQLAYAEQDGVVKFQTGHFDCSDAGMVYWWITGADGGGNKVATPVEIKAMLTRSIE</sequence>
<keyword evidence="5" id="KW-1185">Reference proteome</keyword>
<dbReference type="EMBL" id="SJPM01000002">
    <property type="protein sequence ID" value="TWU01558.1"/>
    <property type="molecule type" value="Genomic_DNA"/>
</dbReference>
<comment type="caution">
    <text evidence="4">The sequence shown here is derived from an EMBL/GenBank/DDBJ whole genome shotgun (WGS) entry which is preliminary data.</text>
</comment>
<feature type="signal peptide" evidence="2">
    <location>
        <begin position="1"/>
        <end position="22"/>
    </location>
</feature>
<dbReference type="Pfam" id="PF17829">
    <property type="entry name" value="GH115_C"/>
    <property type="match status" value="1"/>
</dbReference>
<feature type="chain" id="PRO_5022899523" description="Gylcosyl hydrolase 115 C-terminal domain-containing protein" evidence="2">
    <location>
        <begin position="23"/>
        <end position="956"/>
    </location>
</feature>
<feature type="domain" description="Gylcosyl hydrolase 115 C-terminal" evidence="3">
    <location>
        <begin position="112"/>
        <end position="219"/>
    </location>
</feature>
<feature type="region of interest" description="Disordered" evidence="1">
    <location>
        <begin position="228"/>
        <end position="257"/>
    </location>
</feature>
<dbReference type="RefSeq" id="WP_197167737.1">
    <property type="nucleotide sequence ID" value="NZ_SJPM01000002.1"/>
</dbReference>
<evidence type="ECO:0000313" key="5">
    <source>
        <dbReference type="Proteomes" id="UP000316213"/>
    </source>
</evidence>
<dbReference type="InterPro" id="IPR041437">
    <property type="entry name" value="GH115_C"/>
</dbReference>
<dbReference type="Gene3D" id="2.60.120.1620">
    <property type="match status" value="2"/>
</dbReference>
<evidence type="ECO:0000256" key="2">
    <source>
        <dbReference type="SAM" id="SignalP"/>
    </source>
</evidence>
<organism evidence="4 5">
    <name type="scientific">Neorhodopirellula pilleata</name>
    <dbReference type="NCBI Taxonomy" id="2714738"/>
    <lineage>
        <taxon>Bacteria</taxon>
        <taxon>Pseudomonadati</taxon>
        <taxon>Planctomycetota</taxon>
        <taxon>Planctomycetia</taxon>
        <taxon>Pirellulales</taxon>
        <taxon>Pirellulaceae</taxon>
        <taxon>Neorhodopirellula</taxon>
    </lineage>
</organism>
<gene>
    <name evidence="4" type="ORF">Pla100_12930</name>
</gene>
<accession>A0A5C6APU9</accession>
<dbReference type="AlphaFoldDB" id="A0A5C6APU9"/>
<keyword evidence="2" id="KW-0732">Signal</keyword>